<proteinExistence type="predicted"/>
<protein>
    <submittedName>
        <fullName evidence="1">Uncharacterized protein</fullName>
    </submittedName>
</protein>
<keyword evidence="2" id="KW-1185">Reference proteome</keyword>
<sequence length="78" mass="9306">MRKTFSVIWTSRGEQGKSYGLSQKEMDCLEQCFPLYPVIDFKLYILEHILFHCNADNRMSTKMRPNQRFKGVYFTFAL</sequence>
<accession>A0AAE1DJR5</accession>
<gene>
    <name evidence="1" type="ORF">RRG08_009183</name>
</gene>
<reference evidence="1" key="1">
    <citation type="journal article" date="2023" name="G3 (Bethesda)">
        <title>A reference genome for the long-term kleptoplast-retaining sea slug Elysia crispata morphotype clarki.</title>
        <authorList>
            <person name="Eastman K.E."/>
            <person name="Pendleton A.L."/>
            <person name="Shaikh M.A."/>
            <person name="Suttiyut T."/>
            <person name="Ogas R."/>
            <person name="Tomko P."/>
            <person name="Gavelis G."/>
            <person name="Widhalm J.R."/>
            <person name="Wisecaver J.H."/>
        </authorList>
    </citation>
    <scope>NUCLEOTIDE SEQUENCE</scope>
    <source>
        <strain evidence="1">ECLA1</strain>
    </source>
</reference>
<evidence type="ECO:0000313" key="1">
    <source>
        <dbReference type="EMBL" id="KAK3773057.1"/>
    </source>
</evidence>
<dbReference type="AlphaFoldDB" id="A0AAE1DJR5"/>
<dbReference type="EMBL" id="JAWDGP010003562">
    <property type="protein sequence ID" value="KAK3773057.1"/>
    <property type="molecule type" value="Genomic_DNA"/>
</dbReference>
<evidence type="ECO:0000313" key="2">
    <source>
        <dbReference type="Proteomes" id="UP001283361"/>
    </source>
</evidence>
<organism evidence="1 2">
    <name type="scientific">Elysia crispata</name>
    <name type="common">lettuce slug</name>
    <dbReference type="NCBI Taxonomy" id="231223"/>
    <lineage>
        <taxon>Eukaryota</taxon>
        <taxon>Metazoa</taxon>
        <taxon>Spiralia</taxon>
        <taxon>Lophotrochozoa</taxon>
        <taxon>Mollusca</taxon>
        <taxon>Gastropoda</taxon>
        <taxon>Heterobranchia</taxon>
        <taxon>Euthyneura</taxon>
        <taxon>Panpulmonata</taxon>
        <taxon>Sacoglossa</taxon>
        <taxon>Placobranchoidea</taxon>
        <taxon>Plakobranchidae</taxon>
        <taxon>Elysia</taxon>
    </lineage>
</organism>
<comment type="caution">
    <text evidence="1">The sequence shown here is derived from an EMBL/GenBank/DDBJ whole genome shotgun (WGS) entry which is preliminary data.</text>
</comment>
<name>A0AAE1DJR5_9GAST</name>
<dbReference type="Proteomes" id="UP001283361">
    <property type="component" value="Unassembled WGS sequence"/>
</dbReference>